<comment type="similarity">
    <text evidence="1">Belongs to the sulfatase family.</text>
</comment>
<dbReference type="SUPFAM" id="SSF53649">
    <property type="entry name" value="Alkaline phosphatase-like"/>
    <property type="match status" value="1"/>
</dbReference>
<dbReference type="PANTHER" id="PTHR42693:SF33">
    <property type="entry name" value="ARYLSULFATASE"/>
    <property type="match status" value="1"/>
</dbReference>
<dbReference type="InterPro" id="IPR050738">
    <property type="entry name" value="Sulfatase"/>
</dbReference>
<evidence type="ECO:0000313" key="4">
    <source>
        <dbReference type="Proteomes" id="UP001465668"/>
    </source>
</evidence>
<accession>A0ABR2XAV4</accession>
<evidence type="ECO:0000256" key="1">
    <source>
        <dbReference type="ARBA" id="ARBA00008779"/>
    </source>
</evidence>
<feature type="domain" description="Sulfatase N-terminal" evidence="2">
    <location>
        <begin position="6"/>
        <end position="65"/>
    </location>
</feature>
<evidence type="ECO:0000259" key="2">
    <source>
        <dbReference type="Pfam" id="PF00884"/>
    </source>
</evidence>
<dbReference type="Proteomes" id="UP001465668">
    <property type="component" value="Unassembled WGS sequence"/>
</dbReference>
<organism evidence="3 4">
    <name type="scientific">Seiridium cardinale</name>
    <dbReference type="NCBI Taxonomy" id="138064"/>
    <lineage>
        <taxon>Eukaryota</taxon>
        <taxon>Fungi</taxon>
        <taxon>Dikarya</taxon>
        <taxon>Ascomycota</taxon>
        <taxon>Pezizomycotina</taxon>
        <taxon>Sordariomycetes</taxon>
        <taxon>Xylariomycetidae</taxon>
        <taxon>Amphisphaeriales</taxon>
        <taxon>Sporocadaceae</taxon>
        <taxon>Seiridium</taxon>
    </lineage>
</organism>
<gene>
    <name evidence="3" type="ORF">SCAR479_12387</name>
</gene>
<name>A0ABR2XAV4_9PEZI</name>
<sequence>MAQKRPNFLVIAADDLGFSDCGCSGSEIQTPNIDAIATESNALRYTNYYVAAAWSPTRSMLMTGQLLIVTLNLQKQTCSPLTWTNRNGSPYRRPRAIIGDYPVVASSLWPTKTRRLSQPAGRHAARTAFRWRLLHVHIDPHPVVITDRKPENWDELPQEIREASSRAMEV</sequence>
<dbReference type="Gene3D" id="3.40.720.10">
    <property type="entry name" value="Alkaline Phosphatase, subunit A"/>
    <property type="match status" value="1"/>
</dbReference>
<proteinExistence type="inferred from homology"/>
<dbReference type="Pfam" id="PF00884">
    <property type="entry name" value="Sulfatase"/>
    <property type="match status" value="1"/>
</dbReference>
<dbReference type="InterPro" id="IPR017850">
    <property type="entry name" value="Alkaline_phosphatase_core_sf"/>
</dbReference>
<keyword evidence="4" id="KW-1185">Reference proteome</keyword>
<evidence type="ECO:0000313" key="3">
    <source>
        <dbReference type="EMBL" id="KAK9770928.1"/>
    </source>
</evidence>
<protein>
    <submittedName>
        <fullName evidence="3">Arylsulfatase</fullName>
    </submittedName>
</protein>
<comment type="caution">
    <text evidence="3">The sequence shown here is derived from an EMBL/GenBank/DDBJ whole genome shotgun (WGS) entry which is preliminary data.</text>
</comment>
<reference evidence="3 4" key="1">
    <citation type="submission" date="2024-02" db="EMBL/GenBank/DDBJ databases">
        <title>First draft genome assembly of two strains of Seiridium cardinale.</title>
        <authorList>
            <person name="Emiliani G."/>
            <person name="Scali E."/>
        </authorList>
    </citation>
    <scope>NUCLEOTIDE SEQUENCE [LARGE SCALE GENOMIC DNA]</scope>
    <source>
        <strain evidence="3 4">BM-138-000479</strain>
    </source>
</reference>
<dbReference type="EMBL" id="JARVKM010000083">
    <property type="protein sequence ID" value="KAK9770928.1"/>
    <property type="molecule type" value="Genomic_DNA"/>
</dbReference>
<dbReference type="InterPro" id="IPR000917">
    <property type="entry name" value="Sulfatase_N"/>
</dbReference>
<dbReference type="PANTHER" id="PTHR42693">
    <property type="entry name" value="ARYLSULFATASE FAMILY MEMBER"/>
    <property type="match status" value="1"/>
</dbReference>